<keyword evidence="2" id="KW-0645">Protease</keyword>
<evidence type="ECO:0000256" key="2">
    <source>
        <dbReference type="ARBA" id="ARBA00022670"/>
    </source>
</evidence>
<dbReference type="Pfam" id="PF01551">
    <property type="entry name" value="Peptidase_M23"/>
    <property type="match status" value="1"/>
</dbReference>
<dbReference type="InterPro" id="IPR016047">
    <property type="entry name" value="M23ase_b-sheet_dom"/>
</dbReference>
<gene>
    <name evidence="9" type="ORF">CWE23_00640</name>
</gene>
<dbReference type="RefSeq" id="WP_126819117.1">
    <property type="nucleotide sequence ID" value="NZ_PIPS01000001.1"/>
</dbReference>
<reference evidence="10" key="1">
    <citation type="journal article" date="2018" name="Front. Microbiol.">
        <title>Genome-Based Analysis Reveals the Taxonomy and Diversity of the Family Idiomarinaceae.</title>
        <authorList>
            <person name="Liu Y."/>
            <person name="Lai Q."/>
            <person name="Shao Z."/>
        </authorList>
    </citation>
    <scope>NUCLEOTIDE SEQUENCE [LARGE SCALE GENOMIC DNA]</scope>
    <source>
        <strain evidence="10">SN-14</strain>
    </source>
</reference>
<keyword evidence="3" id="KW-0479">Metal-binding</keyword>
<dbReference type="SUPFAM" id="SSF51261">
    <property type="entry name" value="Duplicated hybrid motif"/>
    <property type="match status" value="1"/>
</dbReference>
<evidence type="ECO:0000256" key="1">
    <source>
        <dbReference type="ARBA" id="ARBA00001947"/>
    </source>
</evidence>
<dbReference type="PANTHER" id="PTHR21666">
    <property type="entry name" value="PEPTIDASE-RELATED"/>
    <property type="match status" value="1"/>
</dbReference>
<keyword evidence="6" id="KW-0482">Metalloprotease</keyword>
<comment type="caution">
    <text evidence="9">The sequence shown here is derived from an EMBL/GenBank/DDBJ whole genome shotgun (WGS) entry which is preliminary data.</text>
</comment>
<keyword evidence="7" id="KW-0732">Signal</keyword>
<dbReference type="InterPro" id="IPR050570">
    <property type="entry name" value="Cell_wall_metabolism_enzyme"/>
</dbReference>
<proteinExistence type="predicted"/>
<feature type="chain" id="PRO_5041737900" evidence="7">
    <location>
        <begin position="27"/>
        <end position="423"/>
    </location>
</feature>
<feature type="signal peptide" evidence="7">
    <location>
        <begin position="1"/>
        <end position="26"/>
    </location>
</feature>
<protein>
    <submittedName>
        <fullName evidence="9">Peptidase M23</fullName>
    </submittedName>
</protein>
<dbReference type="InterPro" id="IPR011055">
    <property type="entry name" value="Dup_hybrid_motif"/>
</dbReference>
<keyword evidence="5" id="KW-0862">Zinc</keyword>
<keyword evidence="10" id="KW-1185">Reference proteome</keyword>
<sequence length="423" mass="46774">MMGVKRWQVFAAALAIIALSLGLSSGGDDSSADVHVPQPLVPFDSAWVQSDADNYRTPVDVIGEPQLVYVAPGQTLTSLLVQEGISAQQITLLAMAARPVINLGRLQIGTPIEITYIAPGQPRVRLAREYGEVVEAIYSDSGWTIKKHQLPTRSTTEETAVTIERSLYQDAVENGLPVSMVNSSIMALSHFVDFQRQIQSGDIFEARYERYQVVRDKQLFAHLAHPLRLTYLRFTNDGEDYRLYRFDGTFYFDDGRVAQSFLLKTPLNGARLSSHYGNRYHPVLGYNRLHKGIDFSAPVGTPIMAAGRGTIKHAGRKGSFGNAVIIEHADGYETLYAHLNGFADGLSEGDRVNQGDVIGYLGNTGLSAGRHLHYEVHRYGRSINPLSIKAPSNRRLEGAELARFKRYLAQLRQDGSELEGLAP</sequence>
<dbReference type="PANTHER" id="PTHR21666:SF288">
    <property type="entry name" value="CELL DIVISION PROTEIN YTFB"/>
    <property type="match status" value="1"/>
</dbReference>
<dbReference type="AlphaFoldDB" id="A0AA94EGE5"/>
<dbReference type="Proteomes" id="UP000286680">
    <property type="component" value="Unassembled WGS sequence"/>
</dbReference>
<evidence type="ECO:0000256" key="7">
    <source>
        <dbReference type="SAM" id="SignalP"/>
    </source>
</evidence>
<dbReference type="GO" id="GO:0004222">
    <property type="term" value="F:metalloendopeptidase activity"/>
    <property type="evidence" value="ECO:0007669"/>
    <property type="project" value="TreeGrafter"/>
</dbReference>
<evidence type="ECO:0000259" key="8">
    <source>
        <dbReference type="Pfam" id="PF01551"/>
    </source>
</evidence>
<dbReference type="Gene3D" id="3.10.450.350">
    <property type="match status" value="1"/>
</dbReference>
<organism evidence="9 10">
    <name type="scientific">Idiomarina aquatica</name>
    <dbReference type="NCBI Taxonomy" id="1327752"/>
    <lineage>
        <taxon>Bacteria</taxon>
        <taxon>Pseudomonadati</taxon>
        <taxon>Pseudomonadota</taxon>
        <taxon>Gammaproteobacteria</taxon>
        <taxon>Alteromonadales</taxon>
        <taxon>Idiomarinaceae</taxon>
        <taxon>Idiomarina</taxon>
    </lineage>
</organism>
<evidence type="ECO:0000256" key="4">
    <source>
        <dbReference type="ARBA" id="ARBA00022801"/>
    </source>
</evidence>
<evidence type="ECO:0000313" key="10">
    <source>
        <dbReference type="Proteomes" id="UP000286680"/>
    </source>
</evidence>
<evidence type="ECO:0000313" key="9">
    <source>
        <dbReference type="EMBL" id="RUO44578.1"/>
    </source>
</evidence>
<evidence type="ECO:0000256" key="6">
    <source>
        <dbReference type="ARBA" id="ARBA00023049"/>
    </source>
</evidence>
<keyword evidence="4" id="KW-0378">Hydrolase</keyword>
<dbReference type="EMBL" id="PIPS01000001">
    <property type="protein sequence ID" value="RUO44578.1"/>
    <property type="molecule type" value="Genomic_DNA"/>
</dbReference>
<name>A0AA94EGE5_9GAMM</name>
<dbReference type="GO" id="GO:0046872">
    <property type="term" value="F:metal ion binding"/>
    <property type="evidence" value="ECO:0007669"/>
    <property type="project" value="UniProtKB-KW"/>
</dbReference>
<feature type="domain" description="M23ase beta-sheet core" evidence="8">
    <location>
        <begin position="289"/>
        <end position="385"/>
    </location>
</feature>
<dbReference type="Gene3D" id="2.70.70.10">
    <property type="entry name" value="Glucose Permease (Domain IIA)"/>
    <property type="match status" value="1"/>
</dbReference>
<accession>A0AA94EGE5</accession>
<dbReference type="CDD" id="cd12797">
    <property type="entry name" value="M23_peptidase"/>
    <property type="match status" value="1"/>
</dbReference>
<dbReference type="GO" id="GO:0006508">
    <property type="term" value="P:proteolysis"/>
    <property type="evidence" value="ECO:0007669"/>
    <property type="project" value="UniProtKB-KW"/>
</dbReference>
<comment type="cofactor">
    <cofactor evidence="1">
        <name>Zn(2+)</name>
        <dbReference type="ChEBI" id="CHEBI:29105"/>
    </cofactor>
</comment>
<evidence type="ECO:0000256" key="3">
    <source>
        <dbReference type="ARBA" id="ARBA00022723"/>
    </source>
</evidence>
<evidence type="ECO:0000256" key="5">
    <source>
        <dbReference type="ARBA" id="ARBA00022833"/>
    </source>
</evidence>